<accession>A0ABT6H355</accession>
<evidence type="ECO:0000259" key="3">
    <source>
        <dbReference type="PROSITE" id="PS51352"/>
    </source>
</evidence>
<evidence type="ECO:0000313" key="4">
    <source>
        <dbReference type="EMBL" id="MDG5753035.1"/>
    </source>
</evidence>
<sequence length="190" mass="21581">MMRTRILGVLAILLVITGCTGAKIRDPLNWKTESFQYINQEGKPFGSKDLKGKVWIASFIFTSCTTVCPPMTANVARLQKMTAEKNLDVEFVSFSVDPTVDTPEAMRSFGDKFAADYSNWNFLTGYTQQEIESFAKKNFQSFIKKPEGEDQVIHQTSFFLVSDGVVMKKYSAVENTPYEEILRDIERLTQ</sequence>
<proteinExistence type="inferred from homology"/>
<dbReference type="PROSITE" id="PS51352">
    <property type="entry name" value="THIOREDOXIN_2"/>
    <property type="match status" value="1"/>
</dbReference>
<dbReference type="PROSITE" id="PS51257">
    <property type="entry name" value="PROKAR_LIPOPROTEIN"/>
    <property type="match status" value="1"/>
</dbReference>
<dbReference type="RefSeq" id="WP_124564639.1">
    <property type="nucleotide sequence ID" value="NZ_JARRRY010000001.1"/>
</dbReference>
<dbReference type="InterPro" id="IPR013766">
    <property type="entry name" value="Thioredoxin_domain"/>
</dbReference>
<evidence type="ECO:0000256" key="2">
    <source>
        <dbReference type="ARBA" id="ARBA00023008"/>
    </source>
</evidence>
<comment type="similarity">
    <text evidence="1">Belongs to the SCO1/2 family.</text>
</comment>
<dbReference type="Pfam" id="PF02630">
    <property type="entry name" value="SCO1-SenC"/>
    <property type="match status" value="1"/>
</dbReference>
<evidence type="ECO:0000256" key="1">
    <source>
        <dbReference type="ARBA" id="ARBA00010996"/>
    </source>
</evidence>
<feature type="domain" description="Thioredoxin" evidence="3">
    <location>
        <begin position="26"/>
        <end position="190"/>
    </location>
</feature>
<dbReference type="PANTHER" id="PTHR12151">
    <property type="entry name" value="ELECTRON TRANSPORT PROTIN SCO1/SENC FAMILY MEMBER"/>
    <property type="match status" value="1"/>
</dbReference>
<comment type="caution">
    <text evidence="4">The sequence shown here is derived from an EMBL/GenBank/DDBJ whole genome shotgun (WGS) entry which is preliminary data.</text>
</comment>
<gene>
    <name evidence="4" type="ORF">P6P90_03350</name>
</gene>
<dbReference type="InterPro" id="IPR003782">
    <property type="entry name" value="SCO1/SenC"/>
</dbReference>
<keyword evidence="5" id="KW-1185">Reference proteome</keyword>
<dbReference type="SUPFAM" id="SSF52833">
    <property type="entry name" value="Thioredoxin-like"/>
    <property type="match status" value="1"/>
</dbReference>
<name>A0ABT6H355_9BACI</name>
<dbReference type="PANTHER" id="PTHR12151:SF25">
    <property type="entry name" value="LINALOOL DEHYDRATASE_ISOMERASE DOMAIN-CONTAINING PROTEIN"/>
    <property type="match status" value="1"/>
</dbReference>
<dbReference type="CDD" id="cd02968">
    <property type="entry name" value="SCO"/>
    <property type="match status" value="1"/>
</dbReference>
<evidence type="ECO:0000313" key="5">
    <source>
        <dbReference type="Proteomes" id="UP001218246"/>
    </source>
</evidence>
<keyword evidence="2" id="KW-0186">Copper</keyword>
<dbReference type="EMBL" id="JARULN010000001">
    <property type="protein sequence ID" value="MDG5753035.1"/>
    <property type="molecule type" value="Genomic_DNA"/>
</dbReference>
<reference evidence="4 5" key="1">
    <citation type="submission" date="2023-04" db="EMBL/GenBank/DDBJ databases">
        <title>Ectobacillus antri isolated from activated sludge.</title>
        <authorList>
            <person name="Yan P."/>
            <person name="Liu X."/>
        </authorList>
    </citation>
    <scope>NUCLEOTIDE SEQUENCE [LARGE SCALE GENOMIC DNA]</scope>
    <source>
        <strain evidence="4 5">C18H</strain>
    </source>
</reference>
<organism evidence="4 5">
    <name type="scientific">Ectobacillus antri</name>
    <dbReference type="NCBI Taxonomy" id="2486280"/>
    <lineage>
        <taxon>Bacteria</taxon>
        <taxon>Bacillati</taxon>
        <taxon>Bacillota</taxon>
        <taxon>Bacilli</taxon>
        <taxon>Bacillales</taxon>
        <taxon>Bacillaceae</taxon>
        <taxon>Ectobacillus</taxon>
    </lineage>
</organism>
<dbReference type="InterPro" id="IPR036249">
    <property type="entry name" value="Thioredoxin-like_sf"/>
</dbReference>
<dbReference type="Gene3D" id="3.40.30.10">
    <property type="entry name" value="Glutaredoxin"/>
    <property type="match status" value="1"/>
</dbReference>
<dbReference type="Proteomes" id="UP001218246">
    <property type="component" value="Unassembled WGS sequence"/>
</dbReference>
<protein>
    <submittedName>
        <fullName evidence="4">SCO family protein</fullName>
    </submittedName>
</protein>